<feature type="compositionally biased region" description="Basic residues" evidence="6">
    <location>
        <begin position="172"/>
        <end position="181"/>
    </location>
</feature>
<comment type="similarity">
    <text evidence="5">Belongs to the class I-like SAM-binding methyltransferase superfamily. RNA M5U methyltransferase family.</text>
</comment>
<dbReference type="PANTHER" id="PTHR47790:SF2">
    <property type="entry name" value="TRNA_TMRNA (URACIL-C(5))-METHYLTRANSFERASE"/>
    <property type="match status" value="1"/>
</dbReference>
<dbReference type="GO" id="GO:0000049">
    <property type="term" value="F:tRNA binding"/>
    <property type="evidence" value="ECO:0007669"/>
    <property type="project" value="TreeGrafter"/>
</dbReference>
<dbReference type="InterPro" id="IPR010280">
    <property type="entry name" value="U5_MeTrfase_fam"/>
</dbReference>
<evidence type="ECO:0000256" key="2">
    <source>
        <dbReference type="ARBA" id="ARBA00022679"/>
    </source>
</evidence>
<proteinExistence type="inferred from homology"/>
<dbReference type="AlphaFoldDB" id="A0A2J8A0N4"/>
<evidence type="ECO:0000256" key="1">
    <source>
        <dbReference type="ARBA" id="ARBA00022603"/>
    </source>
</evidence>
<keyword evidence="4" id="KW-0819">tRNA processing</keyword>
<feature type="compositionally biased region" description="Low complexity" evidence="6">
    <location>
        <begin position="138"/>
        <end position="157"/>
    </location>
</feature>
<name>A0A2J8A0N4_9CHLO</name>
<dbReference type="GO" id="GO:0008033">
    <property type="term" value="P:tRNA processing"/>
    <property type="evidence" value="ECO:0007669"/>
    <property type="project" value="UniProtKB-KW"/>
</dbReference>
<dbReference type="PANTHER" id="PTHR47790">
    <property type="entry name" value="TRNA/TMRNA (URACIL-C(5))-METHYLTRANSFERASE"/>
    <property type="match status" value="1"/>
</dbReference>
<dbReference type="FunFam" id="2.40.50.1070:FF:000001">
    <property type="entry name" value="tRNA/tmRNA (uracil-C(5))-methyltransferase"/>
    <property type="match status" value="1"/>
</dbReference>
<evidence type="ECO:0000313" key="8">
    <source>
        <dbReference type="Proteomes" id="UP000236333"/>
    </source>
</evidence>
<keyword evidence="8" id="KW-1185">Reference proteome</keyword>
<evidence type="ECO:0000313" key="7">
    <source>
        <dbReference type="EMBL" id="PNH06079.1"/>
    </source>
</evidence>
<dbReference type="Pfam" id="PF05958">
    <property type="entry name" value="tRNA_U5-meth_tr"/>
    <property type="match status" value="3"/>
</dbReference>
<dbReference type="GO" id="GO:0005829">
    <property type="term" value="C:cytosol"/>
    <property type="evidence" value="ECO:0007669"/>
    <property type="project" value="TreeGrafter"/>
</dbReference>
<dbReference type="Gene3D" id="2.40.50.1070">
    <property type="match status" value="1"/>
</dbReference>
<dbReference type="GO" id="GO:0019843">
    <property type="term" value="F:rRNA binding"/>
    <property type="evidence" value="ECO:0007669"/>
    <property type="project" value="TreeGrafter"/>
</dbReference>
<accession>A0A2J8A0N4</accession>
<dbReference type="InterPro" id="IPR011869">
    <property type="entry name" value="TrmA_MeTrfase"/>
</dbReference>
<feature type="region of interest" description="Disordered" evidence="6">
    <location>
        <begin position="113"/>
        <end position="182"/>
    </location>
</feature>
<dbReference type="PROSITE" id="PS51687">
    <property type="entry name" value="SAM_MT_RNA_M5U"/>
    <property type="match status" value="1"/>
</dbReference>
<evidence type="ECO:0000256" key="5">
    <source>
        <dbReference type="PROSITE-ProRule" id="PRU01024"/>
    </source>
</evidence>
<dbReference type="EMBL" id="PGGS01000260">
    <property type="protein sequence ID" value="PNH06079.1"/>
    <property type="molecule type" value="Genomic_DNA"/>
</dbReference>
<keyword evidence="3 5" id="KW-0949">S-adenosyl-L-methionine</keyword>
<comment type="caution">
    <text evidence="7">The sequence shown here is derived from an EMBL/GenBank/DDBJ whole genome shotgun (WGS) entry which is preliminary data.</text>
</comment>
<sequence length="473" mass="48030">MADPPPAAVGGFVAPVAVLTIDESTYGTQLQAKLAKLRELFQEFDPPALEVFESPPSHYRMRAEFTVSQRDGDLHYVMFSRAGGANAGAADAADAAGAADAADADAAAAPLQGALDAGNGGDGEAAPEAEAETKAVEAAEAEAGPAAEVASTSAPAVNGGGGGAAAAGGQASRKRPRKSPRKAAAALAAARAAPQRIRVDTFPVASRQVNELMAVVRQECANNPVLRERLFQANFHTTLAGDALVTLLYHRKLGADWQAAAEALRDVLAATPTSAAAGLRPHVVGRSRKQALLQDCGHVLERLTVNGTAFVQKQVEGSFSQPNAAVCQHMLSWAQDVTRPAAAGGGGAGAASAGAQGAEAAAGGSAPAAAAVDAGAAAAVPASALPSPVASGPAAAASSAAVLPAPEDDLLELYCGNGNFTEFDRIVYISCNPETLHANLRAIAATHRIARFAAFDQFPYTHHLECGVYLTRR</sequence>
<dbReference type="PROSITE" id="PS01231">
    <property type="entry name" value="TRMA_2"/>
    <property type="match status" value="1"/>
</dbReference>
<keyword evidence="1 5" id="KW-0489">Methyltransferase</keyword>
<dbReference type="InterPro" id="IPR029063">
    <property type="entry name" value="SAM-dependent_MTases_sf"/>
</dbReference>
<keyword evidence="2 5" id="KW-0808">Transferase</keyword>
<gene>
    <name evidence="7" type="ORF">TSOC_007602</name>
</gene>
<dbReference type="OrthoDB" id="10250660at2759"/>
<dbReference type="GO" id="GO:0030697">
    <property type="term" value="F:tRNA (uracil(54)-C5)-methyltransferase activity, S-adenosyl methionine-dependent"/>
    <property type="evidence" value="ECO:0007669"/>
    <property type="project" value="InterPro"/>
</dbReference>
<dbReference type="GO" id="GO:0032259">
    <property type="term" value="P:methylation"/>
    <property type="evidence" value="ECO:0007669"/>
    <property type="project" value="UniProtKB-KW"/>
</dbReference>
<dbReference type="Proteomes" id="UP000236333">
    <property type="component" value="Unassembled WGS sequence"/>
</dbReference>
<reference evidence="7 8" key="1">
    <citation type="journal article" date="2017" name="Mol. Biol. Evol.">
        <title>The 4-celled Tetrabaena socialis nuclear genome reveals the essential components for genetic control of cell number at the origin of multicellularity in the volvocine lineage.</title>
        <authorList>
            <person name="Featherston J."/>
            <person name="Arakaki Y."/>
            <person name="Hanschen E.R."/>
            <person name="Ferris P.J."/>
            <person name="Michod R.E."/>
            <person name="Olson B.J.S.C."/>
            <person name="Nozaki H."/>
            <person name="Durand P.M."/>
        </authorList>
    </citation>
    <scope>NUCLEOTIDE SEQUENCE [LARGE SCALE GENOMIC DNA]</scope>
    <source>
        <strain evidence="7 8">NIES-571</strain>
    </source>
</reference>
<feature type="active site" description="Nucleophile" evidence="5">
    <location>
        <position position="431"/>
    </location>
</feature>
<dbReference type="SUPFAM" id="SSF53335">
    <property type="entry name" value="S-adenosyl-L-methionine-dependent methyltransferases"/>
    <property type="match status" value="1"/>
</dbReference>
<dbReference type="InterPro" id="IPR030391">
    <property type="entry name" value="MeTrfase_TrmA_CS"/>
</dbReference>
<comment type="caution">
    <text evidence="5">Lacks conserved residue(s) required for the propagation of feature annotation.</text>
</comment>
<evidence type="ECO:0000256" key="3">
    <source>
        <dbReference type="ARBA" id="ARBA00022691"/>
    </source>
</evidence>
<evidence type="ECO:0000256" key="6">
    <source>
        <dbReference type="SAM" id="MobiDB-lite"/>
    </source>
</evidence>
<evidence type="ECO:0000256" key="4">
    <source>
        <dbReference type="ARBA" id="ARBA00022694"/>
    </source>
</evidence>
<organism evidence="7 8">
    <name type="scientific">Tetrabaena socialis</name>
    <dbReference type="NCBI Taxonomy" id="47790"/>
    <lineage>
        <taxon>Eukaryota</taxon>
        <taxon>Viridiplantae</taxon>
        <taxon>Chlorophyta</taxon>
        <taxon>core chlorophytes</taxon>
        <taxon>Chlorophyceae</taxon>
        <taxon>CS clade</taxon>
        <taxon>Chlamydomonadales</taxon>
        <taxon>Tetrabaenaceae</taxon>
        <taxon>Tetrabaena</taxon>
    </lineage>
</organism>
<feature type="binding site" evidence="5">
    <location>
        <position position="321"/>
    </location>
    <ligand>
        <name>S-adenosyl-L-methionine</name>
        <dbReference type="ChEBI" id="CHEBI:59789"/>
    </ligand>
</feature>
<protein>
    <submittedName>
        <fullName evidence="7">tRNA (Uracil(54)-C(5))-methyltransferase</fullName>
    </submittedName>
</protein>
<dbReference type="Gene3D" id="3.40.50.150">
    <property type="entry name" value="Vaccinia Virus protein VP39"/>
    <property type="match status" value="1"/>
</dbReference>